<dbReference type="SUPFAM" id="SSF52151">
    <property type="entry name" value="FabD/lysophospholipase-like"/>
    <property type="match status" value="1"/>
</dbReference>
<evidence type="ECO:0000313" key="7">
    <source>
        <dbReference type="Proteomes" id="UP000182882"/>
    </source>
</evidence>
<evidence type="ECO:0000256" key="2">
    <source>
        <dbReference type="ARBA" id="ARBA00022963"/>
    </source>
</evidence>
<feature type="short sequence motif" description="GXSXG" evidence="4">
    <location>
        <begin position="51"/>
        <end position="55"/>
    </location>
</feature>
<dbReference type="Gene3D" id="3.40.1090.10">
    <property type="entry name" value="Cytosolic phospholipase A2 catalytic domain"/>
    <property type="match status" value="2"/>
</dbReference>
<organism evidence="6 7">
    <name type="scientific">Nitrosomonas ureae</name>
    <dbReference type="NCBI Taxonomy" id="44577"/>
    <lineage>
        <taxon>Bacteria</taxon>
        <taxon>Pseudomonadati</taxon>
        <taxon>Pseudomonadota</taxon>
        <taxon>Betaproteobacteria</taxon>
        <taxon>Nitrosomonadales</taxon>
        <taxon>Nitrosomonadaceae</taxon>
        <taxon>Nitrosomonas</taxon>
    </lineage>
</organism>
<feature type="active site" description="Proton acceptor" evidence="4">
    <location>
        <position position="215"/>
    </location>
</feature>
<proteinExistence type="predicted"/>
<evidence type="ECO:0000256" key="1">
    <source>
        <dbReference type="ARBA" id="ARBA00022801"/>
    </source>
</evidence>
<reference evidence="7" key="1">
    <citation type="submission" date="2016-10" db="EMBL/GenBank/DDBJ databases">
        <authorList>
            <person name="Varghese N."/>
            <person name="Submissions S."/>
        </authorList>
    </citation>
    <scope>NUCLEOTIDE SEQUENCE [LARGE SCALE GENOMIC DNA]</scope>
    <source>
        <strain evidence="7">Nm10</strain>
    </source>
</reference>
<evidence type="ECO:0000313" key="6">
    <source>
        <dbReference type="EMBL" id="SDT98403.1"/>
    </source>
</evidence>
<feature type="domain" description="PNPLA" evidence="5">
    <location>
        <begin position="15"/>
        <end position="228"/>
    </location>
</feature>
<keyword evidence="3 4" id="KW-0443">Lipid metabolism</keyword>
<dbReference type="GO" id="GO:0016787">
    <property type="term" value="F:hydrolase activity"/>
    <property type="evidence" value="ECO:0007669"/>
    <property type="project" value="UniProtKB-UniRule"/>
</dbReference>
<dbReference type="AlphaFoldDB" id="A0A1H2ETW7"/>
<dbReference type="PANTHER" id="PTHR14226:SF57">
    <property type="entry name" value="BLR7027 PROTEIN"/>
    <property type="match status" value="1"/>
</dbReference>
<dbReference type="KEGG" id="nur:ATY38_09780"/>
<keyword evidence="7" id="KW-1185">Reference proteome</keyword>
<feature type="active site" description="Nucleophile" evidence="4">
    <location>
        <position position="53"/>
    </location>
</feature>
<keyword evidence="1 4" id="KW-0378">Hydrolase</keyword>
<comment type="caution">
    <text evidence="4">Lacks conserved residue(s) required for the propagation of feature annotation.</text>
</comment>
<name>A0A1H2ETW7_9PROT</name>
<dbReference type="PROSITE" id="PS51635">
    <property type="entry name" value="PNPLA"/>
    <property type="match status" value="1"/>
</dbReference>
<dbReference type="RefSeq" id="WP_062559140.1">
    <property type="nucleotide sequence ID" value="NZ_CP013341.1"/>
</dbReference>
<dbReference type="CDD" id="cd07209">
    <property type="entry name" value="Pat_hypo_Ecoli_Z1214_like"/>
    <property type="match status" value="1"/>
</dbReference>
<dbReference type="InterPro" id="IPR016035">
    <property type="entry name" value="Acyl_Trfase/lysoPLipase"/>
</dbReference>
<evidence type="ECO:0000256" key="3">
    <source>
        <dbReference type="ARBA" id="ARBA00023098"/>
    </source>
</evidence>
<evidence type="ECO:0000259" key="5">
    <source>
        <dbReference type="PROSITE" id="PS51635"/>
    </source>
</evidence>
<dbReference type="EMBL" id="FNLN01000015">
    <property type="protein sequence ID" value="SDT98403.1"/>
    <property type="molecule type" value="Genomic_DNA"/>
</dbReference>
<dbReference type="GO" id="GO:0016042">
    <property type="term" value="P:lipid catabolic process"/>
    <property type="evidence" value="ECO:0007669"/>
    <property type="project" value="UniProtKB-UniRule"/>
</dbReference>
<evidence type="ECO:0000256" key="4">
    <source>
        <dbReference type="PROSITE-ProRule" id="PRU01161"/>
    </source>
</evidence>
<dbReference type="Pfam" id="PF01734">
    <property type="entry name" value="Patatin"/>
    <property type="match status" value="1"/>
</dbReference>
<dbReference type="InterPro" id="IPR002641">
    <property type="entry name" value="PNPLA_dom"/>
</dbReference>
<keyword evidence="2 4" id="KW-0442">Lipid degradation</keyword>
<gene>
    <name evidence="6" type="ORF">SAMN05216406_11519</name>
</gene>
<sequence>MHEKKHDLGTPKVGLVLTGGGARAAYQVGVLRAIAELLPDKSRNPFPVICGTSAGAINAASIAVAANNFSEGVAQLEDVWSNFHVDQIYRSDLVGVVHNTLRCLLSLISTEYGQHNPISLLDNAPLEALLRNRFSFRTIQHCIRSGSLHALGLTAWGYTSGQSVTFYQAAREVLPWKRAQRLGVPVEIGVEHLMASSSIPFIFPAVKLNREYFGDGSMRQMAPISPALHLGADKVLIIGVRKPVTDEPKRTSATSYPPFAQIAGHALNSIFVDSLDVDLERLLRINETLKLIPSEVFKQNSVSLRPVEAMMIAPSEGINEIAQNYAHTLPWIMRSLYRAIGAMGPNGSTLLSYVLFEAPFCRHLIELGYNDTLQQKNELLKFIGVEDQAGKNGG</sequence>
<dbReference type="Proteomes" id="UP000182882">
    <property type="component" value="Unassembled WGS sequence"/>
</dbReference>
<accession>A0A1H2ETW7</accession>
<dbReference type="PANTHER" id="PTHR14226">
    <property type="entry name" value="NEUROPATHY TARGET ESTERASE/SWISS CHEESE D.MELANOGASTER"/>
    <property type="match status" value="1"/>
</dbReference>
<protein>
    <submittedName>
        <fullName evidence="6">NTE family protein</fullName>
    </submittedName>
</protein>
<dbReference type="InterPro" id="IPR050301">
    <property type="entry name" value="NTE"/>
</dbReference>